<accession>A0A2U1Q668</accession>
<dbReference type="AlphaFoldDB" id="A0A2U1Q668"/>
<reference evidence="1 2" key="1">
    <citation type="journal article" date="2018" name="Mol. Plant">
        <title>The genome of Artemisia annua provides insight into the evolution of Asteraceae family and artemisinin biosynthesis.</title>
        <authorList>
            <person name="Shen Q."/>
            <person name="Zhang L."/>
            <person name="Liao Z."/>
            <person name="Wang S."/>
            <person name="Yan T."/>
            <person name="Shi P."/>
            <person name="Liu M."/>
            <person name="Fu X."/>
            <person name="Pan Q."/>
            <person name="Wang Y."/>
            <person name="Lv Z."/>
            <person name="Lu X."/>
            <person name="Zhang F."/>
            <person name="Jiang W."/>
            <person name="Ma Y."/>
            <person name="Chen M."/>
            <person name="Hao X."/>
            <person name="Li L."/>
            <person name="Tang Y."/>
            <person name="Lv G."/>
            <person name="Zhou Y."/>
            <person name="Sun X."/>
            <person name="Brodelius P.E."/>
            <person name="Rose J.K.C."/>
            <person name="Tang K."/>
        </authorList>
    </citation>
    <scope>NUCLEOTIDE SEQUENCE [LARGE SCALE GENOMIC DNA]</scope>
    <source>
        <strain evidence="2">cv. Huhao1</strain>
        <tissue evidence="1">Leaf</tissue>
    </source>
</reference>
<evidence type="ECO:0000313" key="2">
    <source>
        <dbReference type="Proteomes" id="UP000245207"/>
    </source>
</evidence>
<dbReference type="Proteomes" id="UP000245207">
    <property type="component" value="Unassembled WGS sequence"/>
</dbReference>
<gene>
    <name evidence="1" type="ORF">CTI12_AA047880</name>
</gene>
<organism evidence="1 2">
    <name type="scientific">Artemisia annua</name>
    <name type="common">Sweet wormwood</name>
    <dbReference type="NCBI Taxonomy" id="35608"/>
    <lineage>
        <taxon>Eukaryota</taxon>
        <taxon>Viridiplantae</taxon>
        <taxon>Streptophyta</taxon>
        <taxon>Embryophyta</taxon>
        <taxon>Tracheophyta</taxon>
        <taxon>Spermatophyta</taxon>
        <taxon>Magnoliopsida</taxon>
        <taxon>eudicotyledons</taxon>
        <taxon>Gunneridae</taxon>
        <taxon>Pentapetalae</taxon>
        <taxon>asterids</taxon>
        <taxon>campanulids</taxon>
        <taxon>Asterales</taxon>
        <taxon>Asteraceae</taxon>
        <taxon>Asteroideae</taxon>
        <taxon>Anthemideae</taxon>
        <taxon>Artemisiinae</taxon>
        <taxon>Artemisia</taxon>
    </lineage>
</organism>
<comment type="caution">
    <text evidence="1">The sequence shown here is derived from an EMBL/GenBank/DDBJ whole genome shotgun (WGS) entry which is preliminary data.</text>
</comment>
<name>A0A2U1Q668_ARTAN</name>
<dbReference type="EMBL" id="PKPP01000383">
    <property type="protein sequence ID" value="PWA93463.1"/>
    <property type="molecule type" value="Genomic_DNA"/>
</dbReference>
<protein>
    <submittedName>
        <fullName evidence="1">Lipase, class 3</fullName>
    </submittedName>
</protein>
<keyword evidence="2" id="KW-1185">Reference proteome</keyword>
<sequence length="111" mass="12588">MDSIYLKFGFLRITEIRKPTSSQITTTTTVNWNNWNMTSASSISPNNKPSISGSPWGFNLKFPLTSFFSGNWNAVAVNNTVSVHQNEEEIIKNDDVSENWVVWGSEDLKDR</sequence>
<proteinExistence type="predicted"/>
<evidence type="ECO:0000313" key="1">
    <source>
        <dbReference type="EMBL" id="PWA93463.1"/>
    </source>
</evidence>